<dbReference type="RefSeq" id="WP_021688851.1">
    <property type="nucleotide sequence ID" value="NZ_BASZ01000002.1"/>
</dbReference>
<dbReference type="SUPFAM" id="SSF47226">
    <property type="entry name" value="Histidine-containing phosphotransfer domain, HPT domain"/>
    <property type="match status" value="1"/>
</dbReference>
<dbReference type="Proteomes" id="UP000016568">
    <property type="component" value="Unassembled WGS sequence"/>
</dbReference>
<dbReference type="GO" id="GO:0000160">
    <property type="term" value="P:phosphorelay signal transduction system"/>
    <property type="evidence" value="ECO:0007669"/>
    <property type="project" value="InterPro"/>
</dbReference>
<keyword evidence="2" id="KW-1185">Reference proteome</keyword>
<sequence>MAFENSALDATLAAAAGDDACLLRELREAFGSSLAHHVDLLSRARCDGNWEVAAMRIKGLAASFQVQSLISLAEDALVTVPGDPAIIRKFRAALEEFSAGLA</sequence>
<name>U2ZRF5_9SPHN</name>
<dbReference type="InterPro" id="IPR036641">
    <property type="entry name" value="HPT_dom_sf"/>
</dbReference>
<evidence type="ECO:0000313" key="2">
    <source>
        <dbReference type="Proteomes" id="UP000016568"/>
    </source>
</evidence>
<gene>
    <name evidence="1" type="ORF">NT2_02_00270</name>
</gene>
<evidence type="ECO:0008006" key="3">
    <source>
        <dbReference type="Google" id="ProtNLM"/>
    </source>
</evidence>
<protein>
    <recommendedName>
        <fullName evidence="3">Hpt domain-containing protein</fullName>
    </recommendedName>
</protein>
<dbReference type="eggNOG" id="ENOG50315P6">
    <property type="taxonomic scope" value="Bacteria"/>
</dbReference>
<evidence type="ECO:0000313" key="1">
    <source>
        <dbReference type="EMBL" id="GAD47944.1"/>
    </source>
</evidence>
<organism evidence="1 2">
    <name type="scientific">Caenibius tardaugens NBRC 16725</name>
    <dbReference type="NCBI Taxonomy" id="1219035"/>
    <lineage>
        <taxon>Bacteria</taxon>
        <taxon>Pseudomonadati</taxon>
        <taxon>Pseudomonadota</taxon>
        <taxon>Alphaproteobacteria</taxon>
        <taxon>Sphingomonadales</taxon>
        <taxon>Erythrobacteraceae</taxon>
        <taxon>Caenibius</taxon>
    </lineage>
</organism>
<dbReference type="OrthoDB" id="7427752at2"/>
<dbReference type="AlphaFoldDB" id="U2ZRF5"/>
<accession>U2ZRF5</accession>
<proteinExistence type="predicted"/>
<dbReference type="EMBL" id="BASZ01000002">
    <property type="protein sequence ID" value="GAD47944.1"/>
    <property type="molecule type" value="Genomic_DNA"/>
</dbReference>
<comment type="caution">
    <text evidence="1">The sequence shown here is derived from an EMBL/GenBank/DDBJ whole genome shotgun (WGS) entry which is preliminary data.</text>
</comment>
<reference evidence="1 2" key="1">
    <citation type="submission" date="2013-09" db="EMBL/GenBank/DDBJ databases">
        <title>Whole genome shotgun sequence of Novosphingobium tardaugens NBRC 16725.</title>
        <authorList>
            <person name="Isaki S."/>
            <person name="Hosoyama A."/>
            <person name="Tsuchikane K."/>
            <person name="Katsumata H."/>
            <person name="Ando Y."/>
            <person name="Yamazaki S."/>
            <person name="Fujita N."/>
        </authorList>
    </citation>
    <scope>NUCLEOTIDE SEQUENCE [LARGE SCALE GENOMIC DNA]</scope>
    <source>
        <strain evidence="1 2">NBRC 16725</strain>
    </source>
</reference>
<dbReference type="KEGG" id="ntd:EGO55_20040"/>